<evidence type="ECO:0000313" key="1">
    <source>
        <dbReference type="EMBL" id="KWV87375.1"/>
    </source>
</evidence>
<dbReference type="EMBL" id="LCYA01000078">
    <property type="protein sequence ID" value="KWV87375.1"/>
    <property type="molecule type" value="Genomic_DNA"/>
</dbReference>
<reference evidence="1 2" key="1">
    <citation type="submission" date="2015-05" db="EMBL/GenBank/DDBJ databases">
        <title>A genomic and transcriptomic approach to investigate the blue pigment phenotype in Pseudomonas fluorescens.</title>
        <authorList>
            <person name="Andreani N.A."/>
            <person name="Cardazzo B."/>
        </authorList>
    </citation>
    <scope>NUCLEOTIDE SEQUENCE [LARGE SCALE GENOMIC DNA]</scope>
    <source>
        <strain evidence="1 2">Ps_22</strain>
    </source>
</reference>
<name>A0A109LHC6_PSEFL</name>
<dbReference type="PATRIC" id="fig|294.194.peg.3581"/>
<sequence length="29" mass="3220">MNTVKCTYIDGLQAIHAAKPCSLRLSKTR</sequence>
<evidence type="ECO:0000313" key="2">
    <source>
        <dbReference type="Proteomes" id="UP000061348"/>
    </source>
</evidence>
<comment type="caution">
    <text evidence="1">The sequence shown here is derived from an EMBL/GenBank/DDBJ whole genome shotgun (WGS) entry which is preliminary data.</text>
</comment>
<organism evidence="1 2">
    <name type="scientific">Pseudomonas fluorescens</name>
    <dbReference type="NCBI Taxonomy" id="294"/>
    <lineage>
        <taxon>Bacteria</taxon>
        <taxon>Pseudomonadati</taxon>
        <taxon>Pseudomonadota</taxon>
        <taxon>Gammaproteobacteria</taxon>
        <taxon>Pseudomonadales</taxon>
        <taxon>Pseudomonadaceae</taxon>
        <taxon>Pseudomonas</taxon>
    </lineage>
</organism>
<gene>
    <name evidence="1" type="ORF">PFLmoz3_03224</name>
</gene>
<accession>A0A109LHC6</accession>
<protein>
    <submittedName>
        <fullName evidence="1">Uncharacterized protein</fullName>
    </submittedName>
</protein>
<proteinExistence type="predicted"/>
<dbReference type="Proteomes" id="UP000061348">
    <property type="component" value="Unassembled WGS sequence"/>
</dbReference>
<dbReference type="AlphaFoldDB" id="A0A109LHC6"/>